<name>E2AMQ8_CAMFO</name>
<gene>
    <name evidence="12" type="ORF">EAG_02751</name>
</gene>
<reference evidence="12 13" key="1">
    <citation type="journal article" date="2010" name="Science">
        <title>Genomic comparison of the ants Camponotus floridanus and Harpegnathos saltator.</title>
        <authorList>
            <person name="Bonasio R."/>
            <person name="Zhang G."/>
            <person name="Ye C."/>
            <person name="Mutti N.S."/>
            <person name="Fang X."/>
            <person name="Qin N."/>
            <person name="Donahue G."/>
            <person name="Yang P."/>
            <person name="Li Q."/>
            <person name="Li C."/>
            <person name="Zhang P."/>
            <person name="Huang Z."/>
            <person name="Berger S.L."/>
            <person name="Reinberg D."/>
            <person name="Wang J."/>
            <person name="Liebig J."/>
        </authorList>
    </citation>
    <scope>NUCLEOTIDE SEQUENCE [LARGE SCALE GENOMIC DNA]</scope>
    <source>
        <strain evidence="13">C129</strain>
    </source>
</reference>
<evidence type="ECO:0000256" key="1">
    <source>
        <dbReference type="ARBA" id="ARBA00010701"/>
    </source>
</evidence>
<dbReference type="PIRSF" id="PIRSF000862">
    <property type="entry name" value="Steryl_ester_lip"/>
    <property type="match status" value="1"/>
</dbReference>
<dbReference type="FunFam" id="3.40.50.1820:FF:000057">
    <property type="entry name" value="Lipase"/>
    <property type="match status" value="1"/>
</dbReference>
<evidence type="ECO:0000256" key="5">
    <source>
        <dbReference type="ARBA" id="ARBA00023098"/>
    </source>
</evidence>
<evidence type="ECO:0000256" key="4">
    <source>
        <dbReference type="ARBA" id="ARBA00022963"/>
    </source>
</evidence>
<sequence length="395" mass="45454">MKLIGLICMYLLLFCSHLSADPINEDDEISLLIEKVWTNWNQSNIEINPDTTLDTPEMIKKAGYPAEAHVIQTEDGYLLTLHRIPGGNNSLPVLLQHGLLVSSFDWVILGKNKALGMIVNQFLNLNIFNELGLYDLPAMITFITKMRSQPLHTYVGHSMGTTSFFVMASERPDVAEKVQKMVALAPAAFTHHMKSPVRFLSPFIGAIELPNRLLFHGEFFQSDVLRFFGSSIYSDNIIVKFLFSNLMFILVGFDPKQFSYSLVPEFLSHYPAGTSTKTILHFVQVYRSDIFRKYDYGFLKNLWVYKSTKPPNYDLSKITVPIALFYADNDLLINIQDVIKLHNLLPKVMDMYRVSWDKFNHVDYMWAKDARKLVYNHILEIMKENPNDTYSNNLI</sequence>
<dbReference type="PANTHER" id="PTHR11005">
    <property type="entry name" value="LYSOSOMAL ACID LIPASE-RELATED"/>
    <property type="match status" value="1"/>
</dbReference>
<dbReference type="GO" id="GO:0016042">
    <property type="term" value="P:lipid catabolic process"/>
    <property type="evidence" value="ECO:0007669"/>
    <property type="project" value="UniProtKB-KW"/>
</dbReference>
<evidence type="ECO:0000256" key="3">
    <source>
        <dbReference type="ARBA" id="ARBA00022801"/>
    </source>
</evidence>
<evidence type="ECO:0000256" key="9">
    <source>
        <dbReference type="SAM" id="SignalP"/>
    </source>
</evidence>
<evidence type="ECO:0000313" key="13">
    <source>
        <dbReference type="Proteomes" id="UP000000311"/>
    </source>
</evidence>
<dbReference type="InterPro" id="IPR000073">
    <property type="entry name" value="AB_hydrolase_1"/>
</dbReference>
<dbReference type="GO" id="GO:0016788">
    <property type="term" value="F:hydrolase activity, acting on ester bonds"/>
    <property type="evidence" value="ECO:0007669"/>
    <property type="project" value="InterPro"/>
</dbReference>
<evidence type="ECO:0000256" key="6">
    <source>
        <dbReference type="ARBA" id="ARBA00023180"/>
    </source>
</evidence>
<accession>E2AMQ8</accession>
<protein>
    <recommendedName>
        <fullName evidence="7">Lipase</fullName>
    </recommendedName>
</protein>
<dbReference type="InterPro" id="IPR029058">
    <property type="entry name" value="AB_hydrolase_fold"/>
</dbReference>
<keyword evidence="6" id="KW-0325">Glycoprotein</keyword>
<feature type="active site" description="Charge relay system" evidence="8">
    <location>
        <position position="330"/>
    </location>
</feature>
<dbReference type="AlphaFoldDB" id="E2AMQ8"/>
<evidence type="ECO:0000256" key="8">
    <source>
        <dbReference type="PIRSR" id="PIRSR000862-1"/>
    </source>
</evidence>
<feature type="domain" description="Partial AB-hydrolase lipase" evidence="11">
    <location>
        <begin position="55"/>
        <end position="108"/>
    </location>
</feature>
<keyword evidence="13" id="KW-1185">Reference proteome</keyword>
<evidence type="ECO:0000259" key="11">
    <source>
        <dbReference type="Pfam" id="PF04083"/>
    </source>
</evidence>
<feature type="active site" description="Nucleophile" evidence="8">
    <location>
        <position position="158"/>
    </location>
</feature>
<organism evidence="13">
    <name type="scientific">Camponotus floridanus</name>
    <name type="common">Florida carpenter ant</name>
    <dbReference type="NCBI Taxonomy" id="104421"/>
    <lineage>
        <taxon>Eukaryota</taxon>
        <taxon>Metazoa</taxon>
        <taxon>Ecdysozoa</taxon>
        <taxon>Arthropoda</taxon>
        <taxon>Hexapoda</taxon>
        <taxon>Insecta</taxon>
        <taxon>Pterygota</taxon>
        <taxon>Neoptera</taxon>
        <taxon>Endopterygota</taxon>
        <taxon>Hymenoptera</taxon>
        <taxon>Apocrita</taxon>
        <taxon>Aculeata</taxon>
        <taxon>Formicoidea</taxon>
        <taxon>Formicidae</taxon>
        <taxon>Formicinae</taxon>
        <taxon>Camponotus</taxon>
    </lineage>
</organism>
<keyword evidence="3 7" id="KW-0378">Hydrolase</keyword>
<proteinExistence type="inferred from homology"/>
<evidence type="ECO:0000313" key="12">
    <source>
        <dbReference type="EMBL" id="EFN65283.1"/>
    </source>
</evidence>
<dbReference type="InParanoid" id="E2AMQ8"/>
<dbReference type="SUPFAM" id="SSF53474">
    <property type="entry name" value="alpha/beta-Hydrolases"/>
    <property type="match status" value="1"/>
</dbReference>
<keyword evidence="2 9" id="KW-0732">Signal</keyword>
<dbReference type="EMBL" id="GL440863">
    <property type="protein sequence ID" value="EFN65283.1"/>
    <property type="molecule type" value="Genomic_DNA"/>
</dbReference>
<feature type="chain" id="PRO_5003157485" description="Lipase" evidence="9">
    <location>
        <begin position="21"/>
        <end position="395"/>
    </location>
</feature>
<dbReference type="InterPro" id="IPR006693">
    <property type="entry name" value="AB_hydrolase_lipase"/>
</dbReference>
<dbReference type="Pfam" id="PF04083">
    <property type="entry name" value="Abhydro_lipase"/>
    <property type="match status" value="1"/>
</dbReference>
<feature type="active site" description="Charge relay system" evidence="8">
    <location>
        <position position="361"/>
    </location>
</feature>
<evidence type="ECO:0000256" key="2">
    <source>
        <dbReference type="ARBA" id="ARBA00022729"/>
    </source>
</evidence>
<dbReference type="InterPro" id="IPR025483">
    <property type="entry name" value="Lipase_euk"/>
</dbReference>
<dbReference type="Pfam" id="PF00561">
    <property type="entry name" value="Abhydrolase_1"/>
    <property type="match status" value="1"/>
</dbReference>
<keyword evidence="4 7" id="KW-0442">Lipid degradation</keyword>
<keyword evidence="5" id="KW-0443">Lipid metabolism</keyword>
<evidence type="ECO:0000256" key="7">
    <source>
        <dbReference type="PIRNR" id="PIRNR000862"/>
    </source>
</evidence>
<dbReference type="OMA" id="THRMITE"/>
<comment type="similarity">
    <text evidence="1 7">Belongs to the AB hydrolase superfamily. Lipase family.</text>
</comment>
<evidence type="ECO:0000259" key="10">
    <source>
        <dbReference type="Pfam" id="PF00561"/>
    </source>
</evidence>
<feature type="domain" description="AB hydrolase-1" evidence="10">
    <location>
        <begin position="129"/>
        <end position="349"/>
    </location>
</feature>
<dbReference type="OrthoDB" id="9974421at2759"/>
<dbReference type="Gene3D" id="3.40.50.1820">
    <property type="entry name" value="alpha/beta hydrolase"/>
    <property type="match status" value="1"/>
</dbReference>
<feature type="signal peptide" evidence="9">
    <location>
        <begin position="1"/>
        <end position="20"/>
    </location>
</feature>
<dbReference type="Proteomes" id="UP000000311">
    <property type="component" value="Unassembled WGS sequence"/>
</dbReference>